<proteinExistence type="predicted"/>
<dbReference type="AlphaFoldDB" id="A0AAW1PEH9"/>
<accession>A0AAW1PEH9</accession>
<name>A0AAW1PEH9_9CHLO</name>
<protein>
    <recommendedName>
        <fullName evidence="4">RING-type domain-containing protein</fullName>
    </recommendedName>
</protein>
<dbReference type="Proteomes" id="UP001489004">
    <property type="component" value="Unassembled WGS sequence"/>
</dbReference>
<evidence type="ECO:0000313" key="3">
    <source>
        <dbReference type="Proteomes" id="UP001489004"/>
    </source>
</evidence>
<comment type="caution">
    <text evidence="2">The sequence shown here is derived from an EMBL/GenBank/DDBJ whole genome shotgun (WGS) entry which is preliminary data.</text>
</comment>
<feature type="region of interest" description="Disordered" evidence="1">
    <location>
        <begin position="134"/>
        <end position="183"/>
    </location>
</feature>
<gene>
    <name evidence="2" type="ORF">WJX72_004824</name>
</gene>
<evidence type="ECO:0000313" key="2">
    <source>
        <dbReference type="EMBL" id="KAK9806848.1"/>
    </source>
</evidence>
<dbReference type="EMBL" id="JALJOR010000013">
    <property type="protein sequence ID" value="KAK9806848.1"/>
    <property type="molecule type" value="Genomic_DNA"/>
</dbReference>
<organism evidence="2 3">
    <name type="scientific">[Myrmecia] bisecta</name>
    <dbReference type="NCBI Taxonomy" id="41462"/>
    <lineage>
        <taxon>Eukaryota</taxon>
        <taxon>Viridiplantae</taxon>
        <taxon>Chlorophyta</taxon>
        <taxon>core chlorophytes</taxon>
        <taxon>Trebouxiophyceae</taxon>
        <taxon>Trebouxiales</taxon>
        <taxon>Trebouxiaceae</taxon>
        <taxon>Myrmecia</taxon>
    </lineage>
</organism>
<keyword evidence="3" id="KW-1185">Reference proteome</keyword>
<evidence type="ECO:0008006" key="4">
    <source>
        <dbReference type="Google" id="ProtNLM"/>
    </source>
</evidence>
<reference evidence="2 3" key="1">
    <citation type="journal article" date="2024" name="Nat. Commun.">
        <title>Phylogenomics reveals the evolutionary origins of lichenization in chlorophyte algae.</title>
        <authorList>
            <person name="Puginier C."/>
            <person name="Libourel C."/>
            <person name="Otte J."/>
            <person name="Skaloud P."/>
            <person name="Haon M."/>
            <person name="Grisel S."/>
            <person name="Petersen M."/>
            <person name="Berrin J.G."/>
            <person name="Delaux P.M."/>
            <person name="Dal Grande F."/>
            <person name="Keller J."/>
        </authorList>
    </citation>
    <scope>NUCLEOTIDE SEQUENCE [LARGE SCALE GENOMIC DNA]</scope>
    <source>
        <strain evidence="2 3">SAG 2043</strain>
    </source>
</reference>
<evidence type="ECO:0000256" key="1">
    <source>
        <dbReference type="SAM" id="MobiDB-lite"/>
    </source>
</evidence>
<feature type="compositionally biased region" description="Low complexity" evidence="1">
    <location>
        <begin position="145"/>
        <end position="155"/>
    </location>
</feature>
<sequence length="406" mass="45201">MSLLSEVEVAELWTTAVARVEEFATLRRLVTDSISTGNFAAAKAVILANPFILSRGIQGSLLRAVMLLAWQYPAFIEWLAQYERCIYTVTGLAYFRDIQACYDDASDQMREMLQRLYHDVIQLDPTAVQDTVDEDGGVSVWTNDSTSETGSEGSEANAHGEASEYSDSVTSDDGEARSPVFADEPGVDDARAAWSRDVVAAGNRTVRFVMQLYDVVYQPKSFFQQAFPELKAIDVTSVCQKDPEMLDRFPKRDDVILYTKMYPVALLMLRYNGHVKWVYGCDMPCSKLAVGRWIERVRSNTLGTCDVCYRDDINDIVTHDVSDGSPIPPQVCQTCGIKLCGECFLKLDLRATPQPPCCFCSQLFSHKPISSPDRLRMLAVSHRAVAAIEGTPRGGHIDELCERLGV</sequence>